<evidence type="ECO:0000313" key="1">
    <source>
        <dbReference type="EMBL" id="SDJ93475.1"/>
    </source>
</evidence>
<dbReference type="GO" id="GO:0016879">
    <property type="term" value="F:ligase activity, forming carbon-nitrogen bonds"/>
    <property type="evidence" value="ECO:0007669"/>
    <property type="project" value="TreeGrafter"/>
</dbReference>
<evidence type="ECO:0008006" key="3">
    <source>
        <dbReference type="Google" id="ProtNLM"/>
    </source>
</evidence>
<dbReference type="PANTHER" id="PTHR36510">
    <property type="entry name" value="GLUTAMATE--CYSTEINE LIGASE 2-RELATED"/>
    <property type="match status" value="1"/>
</dbReference>
<proteinExistence type="predicted"/>
<organism evidence="1 2">
    <name type="scientific">Halovenus aranensis</name>
    <dbReference type="NCBI Taxonomy" id="890420"/>
    <lineage>
        <taxon>Archaea</taxon>
        <taxon>Methanobacteriati</taxon>
        <taxon>Methanobacteriota</taxon>
        <taxon>Stenosarchaea group</taxon>
        <taxon>Halobacteria</taxon>
        <taxon>Halobacteriales</taxon>
        <taxon>Haloarculaceae</taxon>
        <taxon>Halovenus</taxon>
    </lineage>
</organism>
<evidence type="ECO:0000313" key="2">
    <source>
        <dbReference type="Proteomes" id="UP000198856"/>
    </source>
</evidence>
<dbReference type="Pfam" id="PF04107">
    <property type="entry name" value="GCS2"/>
    <property type="match status" value="1"/>
</dbReference>
<dbReference type="Proteomes" id="UP000198856">
    <property type="component" value="Unassembled WGS sequence"/>
</dbReference>
<reference evidence="1 2" key="1">
    <citation type="submission" date="2016-10" db="EMBL/GenBank/DDBJ databases">
        <authorList>
            <person name="de Groot N.N."/>
        </authorList>
    </citation>
    <scope>NUCLEOTIDE SEQUENCE [LARGE SCALE GENOMIC DNA]</scope>
    <source>
        <strain evidence="1 2">IBRC-M10015</strain>
    </source>
</reference>
<dbReference type="OrthoDB" id="194541at2157"/>
<dbReference type="Gene3D" id="3.30.590.20">
    <property type="match status" value="1"/>
</dbReference>
<dbReference type="InterPro" id="IPR014746">
    <property type="entry name" value="Gln_synth/guanido_kin_cat_dom"/>
</dbReference>
<keyword evidence="2" id="KW-1185">Reference proteome</keyword>
<dbReference type="InterPro" id="IPR050141">
    <property type="entry name" value="GCL_type2/YbdK_subfam"/>
</dbReference>
<dbReference type="SUPFAM" id="SSF55931">
    <property type="entry name" value="Glutamine synthetase/guanido kinase"/>
    <property type="match status" value="1"/>
</dbReference>
<dbReference type="EMBL" id="FNFC01000012">
    <property type="protein sequence ID" value="SDJ93475.1"/>
    <property type="molecule type" value="Genomic_DNA"/>
</dbReference>
<dbReference type="InterPro" id="IPR006336">
    <property type="entry name" value="GCS2"/>
</dbReference>
<dbReference type="AlphaFoldDB" id="A0A1G8XUA5"/>
<gene>
    <name evidence="1" type="ORF">SAMN05216226_11255</name>
</gene>
<accession>A0A1G8XUA5</accession>
<dbReference type="PANTHER" id="PTHR36510:SF3">
    <property type="entry name" value="CONSERVED PROTEIN"/>
    <property type="match status" value="1"/>
</dbReference>
<dbReference type="RefSeq" id="WP_092703553.1">
    <property type="nucleotide sequence ID" value="NZ_FNFC01000012.1"/>
</dbReference>
<name>A0A1G8XUA5_9EURY</name>
<protein>
    <recommendedName>
        <fullName evidence="3">Gamma-glutamyl:cysteine ligase YbdK, ATP-grasp superfamily</fullName>
    </recommendedName>
</protein>
<sequence>MTSPAFVSEVQEVLSVDPDAFCEQVRADAEAITEAIEEGVFDNPQAIIGLEYEFYAIARDAGPEASAGTVGSLQRVPRQLLNFIRFEQELGLHNAELSTSPLPLNADGLRAQEATVAAQLRTANEYIHNEGLMLVSDGIWTIPSEGETATDYLTDSTAIDGIEIAANMSTEPRYHAMANTSCEVTPALELDAPHVSLSAQTAMPESLITSTQPHYQVPRAKTLPERFRYALRVAGPLLALGVNSPVFPPDLYDDAPPAKILDEARMGNRIGVFESVLNPRDGPDKVRFPRDIGSIEEAIDRIVEDDLLVPMPVEDGEYGAFQTKHGTYWRWVRPVFGGASGSRANARIEFRPIAAQPTVRDTIAFQAAFAGLMESLPATDHPVADLDWETARDNFYRAADDGLCATLTWITGDGERTTDTETMFADLFEHAAEGLRSCGISEETIGRYVGPLRRRVRHELTPARWKLQQVQRGLEDGASFGDAITAMQRRYFRRQSETLLDSDFGAWIEDYSYRVQ</sequence>
<dbReference type="STRING" id="890420.SAMN05216226_11255"/>